<gene>
    <name evidence="2" type="ORF">PGTUg99_033800</name>
</gene>
<organism evidence="2 3">
    <name type="scientific">Puccinia graminis f. sp. tritici</name>
    <dbReference type="NCBI Taxonomy" id="56615"/>
    <lineage>
        <taxon>Eukaryota</taxon>
        <taxon>Fungi</taxon>
        <taxon>Dikarya</taxon>
        <taxon>Basidiomycota</taxon>
        <taxon>Pucciniomycotina</taxon>
        <taxon>Pucciniomycetes</taxon>
        <taxon>Pucciniales</taxon>
        <taxon>Pucciniaceae</taxon>
        <taxon>Puccinia</taxon>
    </lineage>
</organism>
<proteinExistence type="predicted"/>
<feature type="region of interest" description="Disordered" evidence="1">
    <location>
        <begin position="76"/>
        <end position="105"/>
    </location>
</feature>
<evidence type="ECO:0000256" key="1">
    <source>
        <dbReference type="SAM" id="MobiDB-lite"/>
    </source>
</evidence>
<dbReference type="Proteomes" id="UP000325313">
    <property type="component" value="Unassembled WGS sequence"/>
</dbReference>
<protein>
    <submittedName>
        <fullName evidence="2">Uncharacterized protein</fullName>
    </submittedName>
</protein>
<dbReference type="EMBL" id="VDEP01000472">
    <property type="protein sequence ID" value="KAA1075653.1"/>
    <property type="molecule type" value="Genomic_DNA"/>
</dbReference>
<evidence type="ECO:0000313" key="3">
    <source>
        <dbReference type="Proteomes" id="UP000325313"/>
    </source>
</evidence>
<comment type="caution">
    <text evidence="2">The sequence shown here is derived from an EMBL/GenBank/DDBJ whole genome shotgun (WGS) entry which is preliminary data.</text>
</comment>
<name>A0A5B0MHK5_PUCGR</name>
<dbReference type="AlphaFoldDB" id="A0A5B0MHK5"/>
<evidence type="ECO:0000313" key="2">
    <source>
        <dbReference type="EMBL" id="KAA1075653.1"/>
    </source>
</evidence>
<reference evidence="2 3" key="1">
    <citation type="submission" date="2019-05" db="EMBL/GenBank/DDBJ databases">
        <title>Emergence of the Ug99 lineage of the wheat stem rust pathogen through somatic hybridization.</title>
        <authorList>
            <person name="Li F."/>
            <person name="Upadhyaya N.M."/>
            <person name="Sperschneider J."/>
            <person name="Matny O."/>
            <person name="Nguyen-Phuc H."/>
            <person name="Mago R."/>
            <person name="Raley C."/>
            <person name="Miller M.E."/>
            <person name="Silverstein K.A.T."/>
            <person name="Henningsen E."/>
            <person name="Hirsch C.D."/>
            <person name="Visser B."/>
            <person name="Pretorius Z.A."/>
            <person name="Steffenson B.J."/>
            <person name="Schwessinger B."/>
            <person name="Dodds P.N."/>
            <person name="Figueroa M."/>
        </authorList>
    </citation>
    <scope>NUCLEOTIDE SEQUENCE [LARGE SCALE GENOMIC DNA]</scope>
    <source>
        <strain evidence="2 3">Ug99</strain>
    </source>
</reference>
<feature type="compositionally biased region" description="Polar residues" evidence="1">
    <location>
        <begin position="84"/>
        <end position="98"/>
    </location>
</feature>
<accession>A0A5B0MHK5</accession>
<sequence length="105" mass="11738">MARWCPHISPKASAQKSFHWDGVLFEPRRALRYIQPLKVTQPIGPPAESTNLRTQPHKPLFPSLLVWPRSRLHTPTEARKGLCETNTRAGGPSGSHSQGPVVRLD</sequence>